<evidence type="ECO:0000259" key="2">
    <source>
        <dbReference type="Pfam" id="PF12146"/>
    </source>
</evidence>
<dbReference type="PATRIC" id="fig|1502.174.peg.3076"/>
<evidence type="ECO:0000313" key="4">
    <source>
        <dbReference type="Proteomes" id="UP000070646"/>
    </source>
</evidence>
<sequence length="313" mass="36277">MTYLIILIIIAILVIIFFLATGLYIFKSTVTRELHNIEKSYTRYVENNLFDEALYNSASKEDITLKSFDGLNLTSTLIMNENPTNKFIVLVHGVSICYVGSLKYFDIFYKNGFNVLIVNQRRHGKSEGKYSTYGFYEKYDVNMWIEYLKSRFGNDIILGLHGESMGAGTVMETIPLNDSIKFVIEDCGYSNFHELIGFQITHAYKNRLVRKILRPSLIFANFFMKTKAKFSMKKIVPIDIVSSTSLPMMFIHGKEDYFVPWYMSVDLYKAKTKGYKELYLVEGAKHAEALEVNKILYEKKIMTFIEKALSLYK</sequence>
<evidence type="ECO:0000256" key="1">
    <source>
        <dbReference type="SAM" id="Phobius"/>
    </source>
</evidence>
<dbReference type="Proteomes" id="UP000070646">
    <property type="component" value="Unassembled WGS sequence"/>
</dbReference>
<dbReference type="InterPro" id="IPR022742">
    <property type="entry name" value="Hydrolase_4"/>
</dbReference>
<dbReference type="PANTHER" id="PTHR43358:SF5">
    <property type="entry name" value="EXPORTED PROTEIN"/>
    <property type="match status" value="1"/>
</dbReference>
<dbReference type="SUPFAM" id="SSF53474">
    <property type="entry name" value="alpha/beta-Hydrolases"/>
    <property type="match status" value="1"/>
</dbReference>
<keyword evidence="1" id="KW-1133">Transmembrane helix</keyword>
<dbReference type="EMBL" id="LRPU01000197">
    <property type="protein sequence ID" value="KXA05509.1"/>
    <property type="molecule type" value="Genomic_DNA"/>
</dbReference>
<organism evidence="3 4">
    <name type="scientific">Clostridium perfringens</name>
    <dbReference type="NCBI Taxonomy" id="1502"/>
    <lineage>
        <taxon>Bacteria</taxon>
        <taxon>Bacillati</taxon>
        <taxon>Bacillota</taxon>
        <taxon>Clostridia</taxon>
        <taxon>Eubacteriales</taxon>
        <taxon>Clostridiaceae</taxon>
        <taxon>Clostridium</taxon>
    </lineage>
</organism>
<gene>
    <name evidence="3" type="ORF">HMPREF3222_03053</name>
</gene>
<dbReference type="PANTHER" id="PTHR43358">
    <property type="entry name" value="ALPHA/BETA-HYDROLASE"/>
    <property type="match status" value="1"/>
</dbReference>
<proteinExistence type="predicted"/>
<dbReference type="Pfam" id="PF12146">
    <property type="entry name" value="Hydrolase_4"/>
    <property type="match status" value="1"/>
</dbReference>
<dbReference type="Gene3D" id="3.40.50.1820">
    <property type="entry name" value="alpha/beta hydrolase"/>
    <property type="match status" value="1"/>
</dbReference>
<comment type="caution">
    <text evidence="3">The sequence shown here is derived from an EMBL/GenBank/DDBJ whole genome shotgun (WGS) entry which is preliminary data.</text>
</comment>
<feature type="transmembrane region" description="Helical" evidence="1">
    <location>
        <begin position="6"/>
        <end position="26"/>
    </location>
</feature>
<evidence type="ECO:0000313" key="3">
    <source>
        <dbReference type="EMBL" id="KXA05509.1"/>
    </source>
</evidence>
<keyword evidence="1" id="KW-0812">Transmembrane</keyword>
<keyword evidence="1" id="KW-0472">Membrane</keyword>
<accession>A0A133MNA7</accession>
<feature type="domain" description="Serine aminopeptidase S33" evidence="2">
    <location>
        <begin position="85"/>
        <end position="177"/>
    </location>
</feature>
<dbReference type="InterPro" id="IPR029058">
    <property type="entry name" value="AB_hydrolase_fold"/>
</dbReference>
<reference evidence="3 4" key="1">
    <citation type="submission" date="2016-01" db="EMBL/GenBank/DDBJ databases">
        <authorList>
            <person name="Oliw E.H."/>
        </authorList>
    </citation>
    <scope>NUCLEOTIDE SEQUENCE [LARGE SCALE GENOMIC DNA]</scope>
    <source>
        <strain evidence="3 4">MJR7757A</strain>
    </source>
</reference>
<protein>
    <recommendedName>
        <fullName evidence="2">Serine aminopeptidase S33 domain-containing protein</fullName>
    </recommendedName>
</protein>
<dbReference type="AlphaFoldDB" id="A0A133MNA7"/>
<name>A0A133MNA7_CLOPF</name>
<dbReference type="RefSeq" id="WP_060796852.1">
    <property type="nucleotide sequence ID" value="NZ_KQ956323.1"/>
</dbReference>
<dbReference type="InterPro" id="IPR052920">
    <property type="entry name" value="DNA-binding_regulatory"/>
</dbReference>